<keyword evidence="1" id="KW-1133">Transmembrane helix</keyword>
<keyword evidence="1" id="KW-0472">Membrane</keyword>
<feature type="domain" description="DUF6594" evidence="2">
    <location>
        <begin position="17"/>
        <end position="300"/>
    </location>
</feature>
<evidence type="ECO:0000259" key="2">
    <source>
        <dbReference type="Pfam" id="PF20237"/>
    </source>
</evidence>
<keyword evidence="4" id="KW-1185">Reference proteome</keyword>
<evidence type="ECO:0000256" key="1">
    <source>
        <dbReference type="SAM" id="Phobius"/>
    </source>
</evidence>
<feature type="transmembrane region" description="Helical" evidence="1">
    <location>
        <begin position="289"/>
        <end position="306"/>
    </location>
</feature>
<gene>
    <name evidence="3" type="ORF">QBC47DRAFT_395602</name>
</gene>
<dbReference type="PANTHER" id="PTHR34502:SF5">
    <property type="entry name" value="DUF6594 DOMAIN-CONTAINING PROTEIN"/>
    <property type="match status" value="1"/>
</dbReference>
<dbReference type="Proteomes" id="UP001239445">
    <property type="component" value="Unassembled WGS sequence"/>
</dbReference>
<dbReference type="PANTHER" id="PTHR34502">
    <property type="entry name" value="DUF6594 DOMAIN-CONTAINING PROTEIN-RELATED"/>
    <property type="match status" value="1"/>
</dbReference>
<evidence type="ECO:0000313" key="4">
    <source>
        <dbReference type="Proteomes" id="UP001239445"/>
    </source>
</evidence>
<feature type="transmembrane region" description="Helical" evidence="1">
    <location>
        <begin position="261"/>
        <end position="283"/>
    </location>
</feature>
<organism evidence="3 4">
    <name type="scientific">Echria macrotheca</name>
    <dbReference type="NCBI Taxonomy" id="438768"/>
    <lineage>
        <taxon>Eukaryota</taxon>
        <taxon>Fungi</taxon>
        <taxon>Dikarya</taxon>
        <taxon>Ascomycota</taxon>
        <taxon>Pezizomycotina</taxon>
        <taxon>Sordariomycetes</taxon>
        <taxon>Sordariomycetidae</taxon>
        <taxon>Sordariales</taxon>
        <taxon>Schizotheciaceae</taxon>
        <taxon>Echria</taxon>
    </lineage>
</organism>
<feature type="transmembrane region" description="Helical" evidence="1">
    <location>
        <begin position="231"/>
        <end position="249"/>
    </location>
</feature>
<sequence length="310" mass="35864">MALDLPHREGLPGFGDLLAQDIDRSSMVFHRFDLLAMRNLVYMQNELQDLQSRLKNQDQSDIDARKQDILDGHPDKDTVLHRVDWTALEAASKIANPELLVGDVKEAKERWELIMTIRKRLEKYRTALIQQWEINRLDPPTVKTHHALLSAIDEPHQERFQRDIEALYCTAAVVDENPNKMLALASLRSPLYDDRLTSWVDKHFTWGIKKDNTYSRVAYYSLDSIRWRSSLIFLLFSFIWIGGTLCALYPMCTKLNCEDAVWFELLFILICTLLFLGFCSILGMPRTEMFGTVFGYLSILLVFVSLNKAA</sequence>
<dbReference type="InterPro" id="IPR046529">
    <property type="entry name" value="DUF6594"/>
</dbReference>
<evidence type="ECO:0000313" key="3">
    <source>
        <dbReference type="EMBL" id="KAK1749590.1"/>
    </source>
</evidence>
<comment type="caution">
    <text evidence="3">The sequence shown here is derived from an EMBL/GenBank/DDBJ whole genome shotgun (WGS) entry which is preliminary data.</text>
</comment>
<name>A0AAJ0B1Q7_9PEZI</name>
<protein>
    <recommendedName>
        <fullName evidence="2">DUF6594 domain-containing protein</fullName>
    </recommendedName>
</protein>
<reference evidence="3" key="1">
    <citation type="submission" date="2023-06" db="EMBL/GenBank/DDBJ databases">
        <title>Genome-scale phylogeny and comparative genomics of the fungal order Sordariales.</title>
        <authorList>
            <consortium name="Lawrence Berkeley National Laboratory"/>
            <person name="Hensen N."/>
            <person name="Bonometti L."/>
            <person name="Westerberg I."/>
            <person name="Brannstrom I.O."/>
            <person name="Guillou S."/>
            <person name="Cros-Aarteil S."/>
            <person name="Calhoun S."/>
            <person name="Haridas S."/>
            <person name="Kuo A."/>
            <person name="Mondo S."/>
            <person name="Pangilinan J."/>
            <person name="Riley R."/>
            <person name="Labutti K."/>
            <person name="Andreopoulos B."/>
            <person name="Lipzen A."/>
            <person name="Chen C."/>
            <person name="Yanf M."/>
            <person name="Daum C."/>
            <person name="Ng V."/>
            <person name="Clum A."/>
            <person name="Steindorff A."/>
            <person name="Ohm R."/>
            <person name="Martin F."/>
            <person name="Silar P."/>
            <person name="Natvig D."/>
            <person name="Lalanne C."/>
            <person name="Gautier V."/>
            <person name="Ament-Velasquez S.L."/>
            <person name="Kruys A."/>
            <person name="Hutchinson M.I."/>
            <person name="Powell A.J."/>
            <person name="Barry K."/>
            <person name="Miller A.N."/>
            <person name="Grigoriev I.V."/>
            <person name="Debuchy R."/>
            <person name="Gladieux P."/>
            <person name="Thoren M.H."/>
            <person name="Johannesson H."/>
        </authorList>
    </citation>
    <scope>NUCLEOTIDE SEQUENCE</scope>
    <source>
        <strain evidence="3">PSN4</strain>
    </source>
</reference>
<accession>A0AAJ0B1Q7</accession>
<keyword evidence="1" id="KW-0812">Transmembrane</keyword>
<proteinExistence type="predicted"/>
<dbReference type="EMBL" id="MU839855">
    <property type="protein sequence ID" value="KAK1749590.1"/>
    <property type="molecule type" value="Genomic_DNA"/>
</dbReference>
<dbReference type="Pfam" id="PF20237">
    <property type="entry name" value="DUF6594"/>
    <property type="match status" value="1"/>
</dbReference>
<dbReference type="AlphaFoldDB" id="A0AAJ0B1Q7"/>